<reference evidence="3" key="1">
    <citation type="submission" date="2020-05" db="EMBL/GenBank/DDBJ databases">
        <authorList>
            <person name="Chiriac C."/>
            <person name="Salcher M."/>
            <person name="Ghai R."/>
            <person name="Kavagutti S V."/>
        </authorList>
    </citation>
    <scope>NUCLEOTIDE SEQUENCE</scope>
</reference>
<dbReference type="PANTHER" id="PTHR43441:SF2">
    <property type="entry name" value="FAMILY ACETYLTRANSFERASE, PUTATIVE (AFU_ORTHOLOGUE AFUA_7G00850)-RELATED"/>
    <property type="match status" value="1"/>
</dbReference>
<sequence length="204" mass="23432">MSESLRDLPPPLRSPIDRPLVGPRLILARYSDEHLPLVHDAISSNIEHLRPHMRWIAHEPLTLEDRKNLVDEWNRDADEGRGVVMGSFLNGQLIGSTGLHRRRPVPTSIEVGYWIDARHLGRGYATETTCLLVEEAFTHEEIETVSIYCDETNEASARVAIRAGFLYRETTESPEGERSPGESGRERHYSIEREAFDPNWRHRF</sequence>
<dbReference type="InterPro" id="IPR000182">
    <property type="entry name" value="GNAT_dom"/>
</dbReference>
<dbReference type="AlphaFoldDB" id="A0A6J7AHW3"/>
<dbReference type="GO" id="GO:0008999">
    <property type="term" value="F:protein-N-terminal-alanine acetyltransferase activity"/>
    <property type="evidence" value="ECO:0007669"/>
    <property type="project" value="TreeGrafter"/>
</dbReference>
<feature type="domain" description="N-acetyltransferase" evidence="2">
    <location>
        <begin position="40"/>
        <end position="194"/>
    </location>
</feature>
<proteinExistence type="predicted"/>
<dbReference type="EMBL" id="CAFBLT010000003">
    <property type="protein sequence ID" value="CAB4882985.1"/>
    <property type="molecule type" value="Genomic_DNA"/>
</dbReference>
<dbReference type="InterPro" id="IPR051908">
    <property type="entry name" value="Ribosomal_N-acetyltransferase"/>
</dbReference>
<evidence type="ECO:0000313" key="5">
    <source>
        <dbReference type="EMBL" id="CAB5028050.1"/>
    </source>
</evidence>
<dbReference type="Pfam" id="PF13302">
    <property type="entry name" value="Acetyltransf_3"/>
    <property type="match status" value="1"/>
</dbReference>
<feature type="region of interest" description="Disordered" evidence="1">
    <location>
        <begin position="170"/>
        <end position="190"/>
    </location>
</feature>
<dbReference type="EMBL" id="CAFBPM010000014">
    <property type="protein sequence ID" value="CAB5028050.1"/>
    <property type="molecule type" value="Genomic_DNA"/>
</dbReference>
<dbReference type="Gene3D" id="3.40.630.30">
    <property type="match status" value="1"/>
</dbReference>
<gene>
    <name evidence="3" type="ORF">UFOPK3164_01323</name>
    <name evidence="4" type="ORF">UFOPK3427_01704</name>
    <name evidence="5" type="ORF">UFOPK4112_01375</name>
</gene>
<evidence type="ECO:0000256" key="1">
    <source>
        <dbReference type="SAM" id="MobiDB-lite"/>
    </source>
</evidence>
<protein>
    <submittedName>
        <fullName evidence="3">Unannotated protein</fullName>
    </submittedName>
</protein>
<name>A0A6J7AHW3_9ZZZZ</name>
<accession>A0A6J7AHW3</accession>
<evidence type="ECO:0000313" key="4">
    <source>
        <dbReference type="EMBL" id="CAB4882985.1"/>
    </source>
</evidence>
<dbReference type="GO" id="GO:1990189">
    <property type="term" value="F:protein N-terminal-serine acetyltransferase activity"/>
    <property type="evidence" value="ECO:0007669"/>
    <property type="project" value="TreeGrafter"/>
</dbReference>
<dbReference type="GO" id="GO:0005737">
    <property type="term" value="C:cytoplasm"/>
    <property type="evidence" value="ECO:0007669"/>
    <property type="project" value="TreeGrafter"/>
</dbReference>
<dbReference type="SUPFAM" id="SSF55729">
    <property type="entry name" value="Acyl-CoA N-acyltransferases (Nat)"/>
    <property type="match status" value="1"/>
</dbReference>
<organism evidence="3">
    <name type="scientific">freshwater metagenome</name>
    <dbReference type="NCBI Taxonomy" id="449393"/>
    <lineage>
        <taxon>unclassified sequences</taxon>
        <taxon>metagenomes</taxon>
        <taxon>ecological metagenomes</taxon>
    </lineage>
</organism>
<dbReference type="PANTHER" id="PTHR43441">
    <property type="entry name" value="RIBOSOMAL-PROTEIN-SERINE ACETYLTRANSFERASE"/>
    <property type="match status" value="1"/>
</dbReference>
<evidence type="ECO:0000313" key="3">
    <source>
        <dbReference type="EMBL" id="CAB4832363.1"/>
    </source>
</evidence>
<evidence type="ECO:0000259" key="2">
    <source>
        <dbReference type="PROSITE" id="PS51186"/>
    </source>
</evidence>
<dbReference type="EMBL" id="CAFABE010000071">
    <property type="protein sequence ID" value="CAB4832363.1"/>
    <property type="molecule type" value="Genomic_DNA"/>
</dbReference>
<dbReference type="InterPro" id="IPR016181">
    <property type="entry name" value="Acyl_CoA_acyltransferase"/>
</dbReference>
<dbReference type="PROSITE" id="PS51186">
    <property type="entry name" value="GNAT"/>
    <property type="match status" value="1"/>
</dbReference>